<dbReference type="InParanoid" id="A0A5J5EHB7"/>
<proteinExistence type="predicted"/>
<reference evidence="2 3" key="1">
    <citation type="submission" date="2019-09" db="EMBL/GenBank/DDBJ databases">
        <title>Draft genome of the ectomycorrhizal ascomycete Sphaerosporella brunnea.</title>
        <authorList>
            <consortium name="DOE Joint Genome Institute"/>
            <person name="Benucci G.M."/>
            <person name="Marozzi G."/>
            <person name="Antonielli L."/>
            <person name="Sanchez S."/>
            <person name="Marco P."/>
            <person name="Wang X."/>
            <person name="Falini L.B."/>
            <person name="Barry K."/>
            <person name="Haridas S."/>
            <person name="Lipzen A."/>
            <person name="Labutti K."/>
            <person name="Grigoriev I.V."/>
            <person name="Murat C."/>
            <person name="Martin F."/>
            <person name="Albertini E."/>
            <person name="Donnini D."/>
            <person name="Bonito G."/>
        </authorList>
    </citation>
    <scope>NUCLEOTIDE SEQUENCE [LARGE SCALE GENOMIC DNA]</scope>
    <source>
        <strain evidence="2 3">Sb_GMNB300</strain>
    </source>
</reference>
<feature type="region of interest" description="Disordered" evidence="1">
    <location>
        <begin position="65"/>
        <end position="89"/>
    </location>
</feature>
<organism evidence="2 3">
    <name type="scientific">Sphaerosporella brunnea</name>
    <dbReference type="NCBI Taxonomy" id="1250544"/>
    <lineage>
        <taxon>Eukaryota</taxon>
        <taxon>Fungi</taxon>
        <taxon>Dikarya</taxon>
        <taxon>Ascomycota</taxon>
        <taxon>Pezizomycotina</taxon>
        <taxon>Pezizomycetes</taxon>
        <taxon>Pezizales</taxon>
        <taxon>Pyronemataceae</taxon>
        <taxon>Sphaerosporella</taxon>
    </lineage>
</organism>
<dbReference type="AlphaFoldDB" id="A0A5J5EHB7"/>
<evidence type="ECO:0000313" key="3">
    <source>
        <dbReference type="Proteomes" id="UP000326924"/>
    </source>
</evidence>
<gene>
    <name evidence="2" type="ORF">FN846DRAFT_894917</name>
</gene>
<keyword evidence="3" id="KW-1185">Reference proteome</keyword>
<evidence type="ECO:0000313" key="2">
    <source>
        <dbReference type="EMBL" id="KAA8894624.1"/>
    </source>
</evidence>
<dbReference type="EMBL" id="VXIS01000324">
    <property type="protein sequence ID" value="KAA8894624.1"/>
    <property type="molecule type" value="Genomic_DNA"/>
</dbReference>
<name>A0A5J5EHB7_9PEZI</name>
<dbReference type="OrthoDB" id="5302004at2759"/>
<protein>
    <submittedName>
        <fullName evidence="2">Uncharacterized protein</fullName>
    </submittedName>
</protein>
<accession>A0A5J5EHB7</accession>
<comment type="caution">
    <text evidence="2">The sequence shown here is derived from an EMBL/GenBank/DDBJ whole genome shotgun (WGS) entry which is preliminary data.</text>
</comment>
<sequence length="555" mass="63079">MDLEKPAPRTLDDDWIAQALRLAECEHKEENGGLSTYELETKTAEQRRRDGIWISRWLRGFSRHAGNLPVPPDERKDGENAPVRGLHAGNVDDSVEAIEYLGERHNIPHAPLRPDVSVDSHVSATRRINNCYKRKLVFPHAKIPKTFHCDLAPHPVVLSERIQGEDYRTKWGEASQPVAGRENISGTTTARPPLPGLLGLSQANSLVLGEVLETLFPYINCHTRWGIHPEAPDTDTMVQKNHLGPWGNVRDMAQSSSERQIEFYQSNPRTNDVPPNTWEALSKKVANHIQEYGIRDAKDELDPTRPFVLDHGALSGAWNIVVQDTALVGVRDFTNATYVPYSTAISDLTNQTSTWLEIQNPKKMPTSSYVDIQEYFAEEEKGTVPFDLPPSYPALSTTQGPDWRSSFAKRGELRNRWGVITWEDLVHGDRFDDLPEESDEFYTQEPAWPLKNNYRIWQETLHKEFAKSGDPDVLTQGSVEAHAIARLWFYHPVLFLVSEFVETFLQQDPLGKWQDPLLAELLKCNNSKGPSRFAGDLFSEIQQSIRQEREGYEDD</sequence>
<evidence type="ECO:0000256" key="1">
    <source>
        <dbReference type="SAM" id="MobiDB-lite"/>
    </source>
</evidence>
<dbReference type="Proteomes" id="UP000326924">
    <property type="component" value="Unassembled WGS sequence"/>
</dbReference>